<dbReference type="AlphaFoldDB" id="A0A7X3CQ61"/>
<proteinExistence type="predicted"/>
<dbReference type="RefSeq" id="WP_155612969.1">
    <property type="nucleotide sequence ID" value="NZ_WNZW01000014.1"/>
</dbReference>
<name>A0A7X3CQ61_9BACL</name>
<evidence type="ECO:0000313" key="1">
    <source>
        <dbReference type="EMBL" id="MUG47594.1"/>
    </source>
</evidence>
<dbReference type="PANTHER" id="PTHR14136:SF17">
    <property type="entry name" value="BTB_POZ DOMAIN-CONTAINING PROTEIN KCTD9"/>
    <property type="match status" value="1"/>
</dbReference>
<dbReference type="Gene3D" id="2.160.20.80">
    <property type="entry name" value="E3 ubiquitin-protein ligase SopA"/>
    <property type="match status" value="1"/>
</dbReference>
<dbReference type="OrthoDB" id="2536801at2"/>
<dbReference type="InterPro" id="IPR051082">
    <property type="entry name" value="Pentapeptide-BTB/POZ_domain"/>
</dbReference>
<organism evidence="1 2">
    <name type="scientific">Paenibacillus woosongensis</name>
    <dbReference type="NCBI Taxonomy" id="307580"/>
    <lineage>
        <taxon>Bacteria</taxon>
        <taxon>Bacillati</taxon>
        <taxon>Bacillota</taxon>
        <taxon>Bacilli</taxon>
        <taxon>Bacillales</taxon>
        <taxon>Paenibacillaceae</taxon>
        <taxon>Paenibacillus</taxon>
    </lineage>
</organism>
<evidence type="ECO:0000313" key="2">
    <source>
        <dbReference type="Proteomes" id="UP000447876"/>
    </source>
</evidence>
<dbReference type="Pfam" id="PF13599">
    <property type="entry name" value="Pentapeptide_4"/>
    <property type="match status" value="1"/>
</dbReference>
<comment type="caution">
    <text evidence="1">The sequence shown here is derived from an EMBL/GenBank/DDBJ whole genome shotgun (WGS) entry which is preliminary data.</text>
</comment>
<accession>A0A7X3CQ61</accession>
<dbReference type="EMBL" id="WNZW01000014">
    <property type="protein sequence ID" value="MUG47594.1"/>
    <property type="molecule type" value="Genomic_DNA"/>
</dbReference>
<sequence length="405" mass="46562">MDKPLEDPEQQVNFNEARLFSRKDWAEMLKATLEQRIEECVQKFREYCRDIRQKQVQGQKGSISYITYSMLRTSWLEQHPVYLVEAADEYWVFDANPMQFEWEISWAFSYWSDLQQQRHAEAVEQPSEVGIEQIMLDAAAELHAFMVNMLRLAMKRAVRTPEFQALDRAETFEIRAGEYLDQSVSVYKEDRRKRDVQEVKAWLELKEAQQYGYEALTELDLSEGDYSRLDFRYTAFRSMQMENSRLQYCVLVGTDWQDSLLQRADFTFSLIYGADFSGCSLRNALLDRVMGSVSDSDSWLEWEPLGFSGVNFTGADLQGASFRAAQLQGAVFRDTLLQQASFINADLAAACFENADLTGASFAGADLTDVSFDGARLSGTDFTGANLRGVNMTEEQLREVRRQLT</sequence>
<dbReference type="Pfam" id="PF00805">
    <property type="entry name" value="Pentapeptide"/>
    <property type="match status" value="1"/>
</dbReference>
<gene>
    <name evidence="1" type="ORF">GNP95_21820</name>
</gene>
<dbReference type="InterPro" id="IPR001646">
    <property type="entry name" value="5peptide_repeat"/>
</dbReference>
<dbReference type="PANTHER" id="PTHR14136">
    <property type="entry name" value="BTB_POZ DOMAIN-CONTAINING PROTEIN KCTD9"/>
    <property type="match status" value="1"/>
</dbReference>
<reference evidence="1 2" key="1">
    <citation type="submission" date="2019-11" db="EMBL/GenBank/DDBJ databases">
        <title>Draft genome sequences of five Paenibacillus species of dairy origin.</title>
        <authorList>
            <person name="Olajide A.M."/>
            <person name="Chen S."/>
            <person name="Lapointe G."/>
        </authorList>
    </citation>
    <scope>NUCLEOTIDE SEQUENCE [LARGE SCALE GENOMIC DNA]</scope>
    <source>
        <strain evidence="1 2">12CR55</strain>
    </source>
</reference>
<protein>
    <submittedName>
        <fullName evidence="1">Pentapeptide repeat-containing protein</fullName>
    </submittedName>
</protein>
<dbReference type="Proteomes" id="UP000447876">
    <property type="component" value="Unassembled WGS sequence"/>
</dbReference>
<dbReference type="SUPFAM" id="SSF141571">
    <property type="entry name" value="Pentapeptide repeat-like"/>
    <property type="match status" value="1"/>
</dbReference>